<dbReference type="InterPro" id="IPR051043">
    <property type="entry name" value="Sulfatase_Mod_Factor_Kinase"/>
</dbReference>
<organism evidence="2 3">
    <name type="scientific">Halobacillus litoralis</name>
    <dbReference type="NCBI Taxonomy" id="45668"/>
    <lineage>
        <taxon>Bacteria</taxon>
        <taxon>Bacillati</taxon>
        <taxon>Bacillota</taxon>
        <taxon>Bacilli</taxon>
        <taxon>Bacillales</taxon>
        <taxon>Bacillaceae</taxon>
        <taxon>Halobacillus</taxon>
    </lineage>
</organism>
<proteinExistence type="predicted"/>
<dbReference type="OrthoDB" id="9768004at2"/>
<accession>A0A410MJ16</accession>
<dbReference type="RefSeq" id="WP_128526962.1">
    <property type="nucleotide sequence ID" value="NZ_CP026119.1"/>
</dbReference>
<gene>
    <name evidence="2" type="ORF">HLI_20970</name>
</gene>
<keyword evidence="2" id="KW-0723">Serine/threonine-protein kinase</keyword>
<dbReference type="Gene3D" id="3.90.1580.10">
    <property type="entry name" value="paralog of FGE (formylglycine-generating enzyme)"/>
    <property type="match status" value="1"/>
</dbReference>
<dbReference type="SUPFAM" id="SSF56436">
    <property type="entry name" value="C-type lectin-like"/>
    <property type="match status" value="1"/>
</dbReference>
<dbReference type="PANTHER" id="PTHR23150:SF19">
    <property type="entry name" value="FORMYLGLYCINE-GENERATING ENZYME"/>
    <property type="match status" value="1"/>
</dbReference>
<dbReference type="Pfam" id="PF03781">
    <property type="entry name" value="FGE-sulfatase"/>
    <property type="match status" value="1"/>
</dbReference>
<evidence type="ECO:0000313" key="3">
    <source>
        <dbReference type="Proteomes" id="UP000287756"/>
    </source>
</evidence>
<evidence type="ECO:0000259" key="1">
    <source>
        <dbReference type="Pfam" id="PF03781"/>
    </source>
</evidence>
<reference evidence="2 3" key="1">
    <citation type="submission" date="2018-01" db="EMBL/GenBank/DDBJ databases">
        <title>The whole genome sequencing and assembly of Halobacillus litoralis ERB031 strain.</title>
        <authorList>
            <person name="Lee S.-J."/>
            <person name="Park M.-K."/>
            <person name="Kim J.-Y."/>
            <person name="Lee Y.-J."/>
            <person name="Yi H."/>
            <person name="Bahn Y.-S."/>
            <person name="Kim J.F."/>
            <person name="Lee D.-W."/>
        </authorList>
    </citation>
    <scope>NUCLEOTIDE SEQUENCE [LARGE SCALE GENOMIC DNA]</scope>
    <source>
        <strain evidence="2 3">ERB 031</strain>
        <plasmid evidence="3">pldw-31</plasmid>
    </source>
</reference>
<dbReference type="InterPro" id="IPR042095">
    <property type="entry name" value="SUMF_sf"/>
</dbReference>
<dbReference type="GO" id="GO:0004674">
    <property type="term" value="F:protein serine/threonine kinase activity"/>
    <property type="evidence" value="ECO:0007669"/>
    <property type="project" value="UniProtKB-KW"/>
</dbReference>
<dbReference type="EMBL" id="CP026119">
    <property type="protein sequence ID" value="QAS54732.1"/>
    <property type="molecule type" value="Genomic_DNA"/>
</dbReference>
<keyword evidence="2" id="KW-0808">Transferase</keyword>
<dbReference type="AlphaFoldDB" id="A0A410MJ16"/>
<keyword evidence="2" id="KW-0418">Kinase</keyword>
<dbReference type="InterPro" id="IPR005532">
    <property type="entry name" value="SUMF_dom"/>
</dbReference>
<evidence type="ECO:0000313" key="2">
    <source>
        <dbReference type="EMBL" id="QAS54732.1"/>
    </source>
</evidence>
<geneLocation type="plasmid" evidence="3">
    <name>pldw-31</name>
</geneLocation>
<protein>
    <submittedName>
        <fullName evidence="2">Serine/threonine protein kinase</fullName>
    </submittedName>
</protein>
<dbReference type="InterPro" id="IPR016187">
    <property type="entry name" value="CTDL_fold"/>
</dbReference>
<dbReference type="PANTHER" id="PTHR23150">
    <property type="entry name" value="SULFATASE MODIFYING FACTOR 1, 2"/>
    <property type="match status" value="1"/>
</dbReference>
<keyword evidence="2" id="KW-0614">Plasmid</keyword>
<sequence length="333" mass="38296">MRLKDMSVYDGQLNQLSDREAMGLPSSFLSTVLEDLPGIDKSTFSLNQEQLISLLEMKDKNIGERYLAGLLLSLKGDIRIKPYEPNMITIPKSSVKIGLLPGKVDEVCSTYKDTGIIADWIRKETPEIRVDLEAYRIGKFPVTNFEYLEFIKDNPHEEIPTSWTFSRYPSEFSNHPVHSVSPETADRYCEWLSNKVGRKFRLPTEYEWENAAAGPNSWEFPWGNEFSKYHANTVESGLLRSTPVGMFSSGNSYYGVSDMAGNVEEFVRDLYHPYDGNWENVISDDLSDSTERYRVARGGSFTRFRDLARCKRRHGKFPRDIYVMGFRLVENIK</sequence>
<feature type="domain" description="Sulfatase-modifying factor enzyme-like" evidence="1">
    <location>
        <begin position="119"/>
        <end position="329"/>
    </location>
</feature>
<dbReference type="Proteomes" id="UP000287756">
    <property type="component" value="Plasmid pLDW-31"/>
</dbReference>
<name>A0A410MJ16_9BACI</name>
<dbReference type="GO" id="GO:0120147">
    <property type="term" value="F:formylglycine-generating oxidase activity"/>
    <property type="evidence" value="ECO:0007669"/>
    <property type="project" value="TreeGrafter"/>
</dbReference>
<dbReference type="KEGG" id="hli:HLI_20970"/>